<organism evidence="10 11">
    <name type="scientific">Massilia timonae</name>
    <dbReference type="NCBI Taxonomy" id="47229"/>
    <lineage>
        <taxon>Bacteria</taxon>
        <taxon>Pseudomonadati</taxon>
        <taxon>Pseudomonadota</taxon>
        <taxon>Betaproteobacteria</taxon>
        <taxon>Burkholderiales</taxon>
        <taxon>Oxalobacteraceae</taxon>
        <taxon>Telluria group</taxon>
        <taxon>Massilia</taxon>
    </lineage>
</organism>
<keyword evidence="8" id="KW-1133">Transmembrane helix</keyword>
<dbReference type="GO" id="GO:0000155">
    <property type="term" value="F:phosphorelay sensor kinase activity"/>
    <property type="evidence" value="ECO:0007669"/>
    <property type="project" value="InterPro"/>
</dbReference>
<keyword evidence="7" id="KW-0418">Kinase</keyword>
<dbReference type="CDD" id="cd00082">
    <property type="entry name" value="HisKA"/>
    <property type="match status" value="1"/>
</dbReference>
<dbReference type="Gene3D" id="6.10.340.10">
    <property type="match status" value="1"/>
</dbReference>
<dbReference type="PANTHER" id="PTHR45436">
    <property type="entry name" value="SENSOR HISTIDINE KINASE YKOH"/>
    <property type="match status" value="1"/>
</dbReference>
<evidence type="ECO:0000256" key="2">
    <source>
        <dbReference type="ARBA" id="ARBA00004370"/>
    </source>
</evidence>
<dbReference type="RefSeq" id="WP_071362229.1">
    <property type="nucleotide sequence ID" value="NZ_JRYB01000001.1"/>
</dbReference>
<proteinExistence type="predicted"/>
<dbReference type="SMART" id="SM00387">
    <property type="entry name" value="HATPase_c"/>
    <property type="match status" value="1"/>
</dbReference>
<dbReference type="PANTHER" id="PTHR45436:SF16">
    <property type="entry name" value="HISTIDINE KINASE"/>
    <property type="match status" value="1"/>
</dbReference>
<sequence length="416" mass="43968">MPEASSLRRRIVAVFVLFGVVLSILVAMLAAIAVEGIEASLVDDRLAEVAKWALPRDAAGLEVDLPAGLRFHRGSDIPPALRGLPAGVSDPDLGRDGVHVLSGADARGPYVVVDHESDYEKVELVVYAMFAASFAVFVLLAAMLGAVVGRRVVAPISALAAAVDAGATPLPETGREDELGFLARALDSHTTDMKRVLDRERFFTGDVSHELRTPLMVIAGAAEILLAEPMTAALHAAAQRIARAAREAAECIDVLLLLAREPYADRLAPVSLRDLAWREVERYQPMMAGKPVILLCLGDAPLPVRAPPELCACLVGNLIRNACQYTEQGSVTVMIEDGLLSVEDTGPGLPDAVRVTLGHGDRAAPSSGSAGTGLGLSLVARICDYLGASFSYQDRVNGGSRFVVGFPALQARAENN</sequence>
<dbReference type="SUPFAM" id="SSF47384">
    <property type="entry name" value="Homodimeric domain of signal transducing histidine kinase"/>
    <property type="match status" value="1"/>
</dbReference>
<evidence type="ECO:0000256" key="5">
    <source>
        <dbReference type="ARBA" id="ARBA00022679"/>
    </source>
</evidence>
<dbReference type="InterPro" id="IPR036097">
    <property type="entry name" value="HisK_dim/P_sf"/>
</dbReference>
<comment type="subcellular location">
    <subcellularLocation>
        <location evidence="2">Membrane</location>
    </subcellularLocation>
</comment>
<comment type="catalytic activity">
    <reaction evidence="1">
        <text>ATP + protein L-histidine = ADP + protein N-phospho-L-histidine.</text>
        <dbReference type="EC" id="2.7.13.3"/>
    </reaction>
</comment>
<evidence type="ECO:0000256" key="3">
    <source>
        <dbReference type="ARBA" id="ARBA00012438"/>
    </source>
</evidence>
<reference evidence="10 11" key="1">
    <citation type="submission" date="2014-10" db="EMBL/GenBank/DDBJ databases">
        <authorList>
            <person name="Seo M.-J."/>
            <person name="Seok Y.J."/>
            <person name="Cha I.-T."/>
        </authorList>
    </citation>
    <scope>NUCLEOTIDE SEQUENCE [LARGE SCALE GENOMIC DNA]</scope>
    <source>
        <strain evidence="10 11">NEU</strain>
    </source>
</reference>
<protein>
    <recommendedName>
        <fullName evidence="3">histidine kinase</fullName>
        <ecNumber evidence="3">2.7.13.3</ecNumber>
    </recommendedName>
</protein>
<dbReference type="Proteomes" id="UP000180246">
    <property type="component" value="Unassembled WGS sequence"/>
</dbReference>
<dbReference type="AlphaFoldDB" id="A0A1S2NCM3"/>
<dbReference type="InterPro" id="IPR003594">
    <property type="entry name" value="HATPase_dom"/>
</dbReference>
<evidence type="ECO:0000256" key="9">
    <source>
        <dbReference type="ARBA" id="ARBA00023136"/>
    </source>
</evidence>
<keyword evidence="9" id="KW-0472">Membrane</keyword>
<keyword evidence="5" id="KW-0808">Transferase</keyword>
<dbReference type="SUPFAM" id="SSF55874">
    <property type="entry name" value="ATPase domain of HSP90 chaperone/DNA topoisomerase II/histidine kinase"/>
    <property type="match status" value="1"/>
</dbReference>
<dbReference type="InterPro" id="IPR004358">
    <property type="entry name" value="Sig_transdc_His_kin-like_C"/>
</dbReference>
<dbReference type="InterPro" id="IPR005467">
    <property type="entry name" value="His_kinase_dom"/>
</dbReference>
<evidence type="ECO:0000256" key="8">
    <source>
        <dbReference type="ARBA" id="ARBA00022989"/>
    </source>
</evidence>
<dbReference type="EC" id="2.7.13.3" evidence="3"/>
<dbReference type="Pfam" id="PF00512">
    <property type="entry name" value="HisKA"/>
    <property type="match status" value="1"/>
</dbReference>
<evidence type="ECO:0000256" key="1">
    <source>
        <dbReference type="ARBA" id="ARBA00000085"/>
    </source>
</evidence>
<keyword evidence="4" id="KW-0597">Phosphoprotein</keyword>
<dbReference type="EMBL" id="JRYB01000001">
    <property type="protein sequence ID" value="OIJ42729.1"/>
    <property type="molecule type" value="Genomic_DNA"/>
</dbReference>
<evidence type="ECO:0000313" key="11">
    <source>
        <dbReference type="Proteomes" id="UP000180246"/>
    </source>
</evidence>
<dbReference type="SMART" id="SM00388">
    <property type="entry name" value="HisKA"/>
    <property type="match status" value="1"/>
</dbReference>
<dbReference type="InterPro" id="IPR003661">
    <property type="entry name" value="HisK_dim/P_dom"/>
</dbReference>
<dbReference type="Pfam" id="PF02518">
    <property type="entry name" value="HATPase_c"/>
    <property type="match status" value="1"/>
</dbReference>
<evidence type="ECO:0000256" key="4">
    <source>
        <dbReference type="ARBA" id="ARBA00022553"/>
    </source>
</evidence>
<dbReference type="PRINTS" id="PR00344">
    <property type="entry name" value="BCTRLSENSOR"/>
</dbReference>
<evidence type="ECO:0000313" key="10">
    <source>
        <dbReference type="EMBL" id="OIJ42729.1"/>
    </source>
</evidence>
<evidence type="ECO:0000256" key="7">
    <source>
        <dbReference type="ARBA" id="ARBA00022777"/>
    </source>
</evidence>
<dbReference type="InterPro" id="IPR036890">
    <property type="entry name" value="HATPase_C_sf"/>
</dbReference>
<keyword evidence="6" id="KW-0812">Transmembrane</keyword>
<dbReference type="GO" id="GO:0005886">
    <property type="term" value="C:plasma membrane"/>
    <property type="evidence" value="ECO:0007669"/>
    <property type="project" value="TreeGrafter"/>
</dbReference>
<dbReference type="Gene3D" id="1.10.287.130">
    <property type="match status" value="1"/>
</dbReference>
<accession>A0A1S2NCM3</accession>
<name>A0A1S2NCM3_9BURK</name>
<dbReference type="Gene3D" id="3.30.565.10">
    <property type="entry name" value="Histidine kinase-like ATPase, C-terminal domain"/>
    <property type="match status" value="1"/>
</dbReference>
<dbReference type="PROSITE" id="PS50109">
    <property type="entry name" value="HIS_KIN"/>
    <property type="match status" value="1"/>
</dbReference>
<gene>
    <name evidence="10" type="ORF">LO55_3251</name>
</gene>
<comment type="caution">
    <text evidence="10">The sequence shown here is derived from an EMBL/GenBank/DDBJ whole genome shotgun (WGS) entry which is preliminary data.</text>
</comment>
<dbReference type="InterPro" id="IPR050428">
    <property type="entry name" value="TCS_sensor_his_kinase"/>
</dbReference>
<evidence type="ECO:0000256" key="6">
    <source>
        <dbReference type="ARBA" id="ARBA00022692"/>
    </source>
</evidence>